<comment type="similarity">
    <text evidence="1 4">Belongs to the GroES chaperonin family.</text>
</comment>
<dbReference type="InterPro" id="IPR018369">
    <property type="entry name" value="Chaprnonin_Cpn10_CS"/>
</dbReference>
<evidence type="ECO:0000313" key="5">
    <source>
        <dbReference type="EMBL" id="THW55143.1"/>
    </source>
</evidence>
<dbReference type="AlphaFoldDB" id="A0A4S9JJ97"/>
<dbReference type="FunFam" id="2.30.33.40:FF:000002">
    <property type="entry name" value="10 kDa chaperonin, mitochondrial"/>
    <property type="match status" value="1"/>
</dbReference>
<comment type="function">
    <text evidence="3">Eukaryotic CPN10 homolog which is essential for mitochondrial protein biogenesis, together with CPN60. Binds to CPN60 in the presence of Mg-ATP and suppresses the ATPase activity of the latter.</text>
</comment>
<dbReference type="GO" id="GO:0005524">
    <property type="term" value="F:ATP binding"/>
    <property type="evidence" value="ECO:0007669"/>
    <property type="project" value="InterPro"/>
</dbReference>
<evidence type="ECO:0000256" key="3">
    <source>
        <dbReference type="ARBA" id="ARBA00056825"/>
    </source>
</evidence>
<dbReference type="SMART" id="SM00883">
    <property type="entry name" value="Cpn10"/>
    <property type="match status" value="1"/>
</dbReference>
<dbReference type="EMBL" id="QZAN01000205">
    <property type="protein sequence ID" value="THW55143.1"/>
    <property type="molecule type" value="Genomic_DNA"/>
</dbReference>
<dbReference type="Gene3D" id="2.30.33.40">
    <property type="entry name" value="GroES chaperonin"/>
    <property type="match status" value="1"/>
</dbReference>
<dbReference type="Pfam" id="PF00166">
    <property type="entry name" value="Cpn10"/>
    <property type="match status" value="1"/>
</dbReference>
<comment type="caution">
    <text evidence="6">The sequence shown here is derived from an EMBL/GenBank/DDBJ whole genome shotgun (WGS) entry which is preliminary data.</text>
</comment>
<evidence type="ECO:0000313" key="8">
    <source>
        <dbReference type="Proteomes" id="UP000310421"/>
    </source>
</evidence>
<gene>
    <name evidence="6" type="ORF">D6D10_06615</name>
    <name evidence="5" type="ORF">D6D20_09697</name>
</gene>
<dbReference type="GO" id="GO:0044183">
    <property type="term" value="F:protein folding chaperone"/>
    <property type="evidence" value="ECO:0007669"/>
    <property type="project" value="InterPro"/>
</dbReference>
<dbReference type="PRINTS" id="PR00297">
    <property type="entry name" value="CHAPERONIN10"/>
</dbReference>
<dbReference type="EMBL" id="QZAV01000167">
    <property type="protein sequence ID" value="THX36486.1"/>
    <property type="molecule type" value="Genomic_DNA"/>
</dbReference>
<protein>
    <recommendedName>
        <fullName evidence="9">Chaperonin Cpn10</fullName>
    </recommendedName>
</protein>
<dbReference type="CDD" id="cd00320">
    <property type="entry name" value="cpn10"/>
    <property type="match status" value="1"/>
</dbReference>
<dbReference type="GO" id="GO:0005759">
    <property type="term" value="C:mitochondrial matrix"/>
    <property type="evidence" value="ECO:0007669"/>
    <property type="project" value="TreeGrafter"/>
</dbReference>
<dbReference type="InterPro" id="IPR020818">
    <property type="entry name" value="Chaperonin_GroES"/>
</dbReference>
<dbReference type="PANTHER" id="PTHR10772">
    <property type="entry name" value="10 KDA HEAT SHOCK PROTEIN"/>
    <property type="match status" value="1"/>
</dbReference>
<evidence type="ECO:0000256" key="4">
    <source>
        <dbReference type="RuleBase" id="RU003479"/>
    </source>
</evidence>
<dbReference type="PANTHER" id="PTHR10772:SF0">
    <property type="entry name" value="10 KDA HEAT SHOCK PROTEIN, MITOCHONDRIAL"/>
    <property type="match status" value="1"/>
</dbReference>
<evidence type="ECO:0000313" key="7">
    <source>
        <dbReference type="Proteomes" id="UP000308953"/>
    </source>
</evidence>
<dbReference type="PROSITE" id="PS00681">
    <property type="entry name" value="CHAPERONINS_CPN10"/>
    <property type="match status" value="1"/>
</dbReference>
<evidence type="ECO:0000256" key="1">
    <source>
        <dbReference type="ARBA" id="ARBA00006975"/>
    </source>
</evidence>
<dbReference type="SUPFAM" id="SSF50129">
    <property type="entry name" value="GroES-like"/>
    <property type="match status" value="1"/>
</dbReference>
<accession>A0A4S9JJ97</accession>
<dbReference type="Proteomes" id="UP000310421">
    <property type="component" value="Unassembled WGS sequence"/>
</dbReference>
<dbReference type="GO" id="GO:0051087">
    <property type="term" value="F:protein-folding chaperone binding"/>
    <property type="evidence" value="ECO:0007669"/>
    <property type="project" value="TreeGrafter"/>
</dbReference>
<keyword evidence="2 4" id="KW-0143">Chaperone</keyword>
<dbReference type="InterPro" id="IPR011032">
    <property type="entry name" value="GroES-like_sf"/>
</dbReference>
<dbReference type="GO" id="GO:0051082">
    <property type="term" value="F:unfolded protein binding"/>
    <property type="evidence" value="ECO:0007669"/>
    <property type="project" value="TreeGrafter"/>
</dbReference>
<dbReference type="InterPro" id="IPR037124">
    <property type="entry name" value="Chaperonin_GroES_sf"/>
</dbReference>
<dbReference type="GO" id="GO:0046872">
    <property type="term" value="F:metal ion binding"/>
    <property type="evidence" value="ECO:0007669"/>
    <property type="project" value="TreeGrafter"/>
</dbReference>
<dbReference type="Proteomes" id="UP000308953">
    <property type="component" value="Unassembled WGS sequence"/>
</dbReference>
<evidence type="ECO:0008006" key="9">
    <source>
        <dbReference type="Google" id="ProtNLM"/>
    </source>
</evidence>
<reference evidence="7 8" key="1">
    <citation type="submission" date="2018-10" db="EMBL/GenBank/DDBJ databases">
        <title>Fifty Aureobasidium pullulans genomes reveal a recombining polyextremotolerant generalist.</title>
        <authorList>
            <person name="Gostincar C."/>
            <person name="Turk M."/>
            <person name="Zajc J."/>
            <person name="Gunde-Cimerman N."/>
        </authorList>
    </citation>
    <scope>NUCLEOTIDE SEQUENCE [LARGE SCALE GENOMIC DNA]</scope>
    <source>
        <strain evidence="5 8">EXF-10751</strain>
        <strain evidence="6 7">EXF-9785</strain>
    </source>
</reference>
<evidence type="ECO:0000313" key="6">
    <source>
        <dbReference type="EMBL" id="THX36486.1"/>
    </source>
</evidence>
<evidence type="ECO:0000256" key="2">
    <source>
        <dbReference type="ARBA" id="ARBA00023186"/>
    </source>
</evidence>
<organism evidence="6 7">
    <name type="scientific">Aureobasidium pullulans</name>
    <name type="common">Black yeast</name>
    <name type="synonym">Pullularia pullulans</name>
    <dbReference type="NCBI Taxonomy" id="5580"/>
    <lineage>
        <taxon>Eukaryota</taxon>
        <taxon>Fungi</taxon>
        <taxon>Dikarya</taxon>
        <taxon>Ascomycota</taxon>
        <taxon>Pezizomycotina</taxon>
        <taxon>Dothideomycetes</taxon>
        <taxon>Dothideomycetidae</taxon>
        <taxon>Dothideales</taxon>
        <taxon>Saccotheciaceae</taxon>
        <taxon>Aureobasidium</taxon>
    </lineage>
</organism>
<proteinExistence type="inferred from homology"/>
<sequence>MSLQSRNCGREMSGALTASLSPAEGLDSASTIAAKSIKALAPLLDRVLVQRIKAETKTAGGIFLPESAVKELNEAKVLAVGPGAFDRDGKRIAPSVQPGDKVLIPQFGGSPIKVGEDEYSLFRDHE</sequence>
<name>A0A4S9JJ97_AURPU</name>